<dbReference type="EMBL" id="LR796937">
    <property type="protein sequence ID" value="CAB4176068.1"/>
    <property type="molecule type" value="Genomic_DNA"/>
</dbReference>
<gene>
    <name evidence="1" type="ORF">UFOVP978_6</name>
</gene>
<reference evidence="1" key="1">
    <citation type="submission" date="2020-05" db="EMBL/GenBank/DDBJ databases">
        <authorList>
            <person name="Chiriac C."/>
            <person name="Salcher M."/>
            <person name="Ghai R."/>
            <person name="Kavagutti S V."/>
        </authorList>
    </citation>
    <scope>NUCLEOTIDE SEQUENCE</scope>
</reference>
<proteinExistence type="predicted"/>
<sequence>MGRSASFSGSVGAAWPALSNGDTWDSAITNDNVDTTMYASLNSAVDGSGQGYIVYTAGVSPPVVAALATTGLDTTTGAVSYLCPSVNVSPATSANSMVNLLVLTSTHTVSHYHQIDAANSTGSWTTMVYTKVGDYEYNDGTTFTRVSAWTAYGTVATVGRFRFRTRTGGTNPAVPYVQSSTLVGTDTTSTGASYSPLTISGCVLTNNGRDAINYANNGTATGISTSGTVSLPSALSRYSNQMFVAFSYYSNNGTGTSSGTTVTSGNYGTPSFGYNNSIIPLGTTTATRKVFTTTVIPGPIPSSVKWGALALEIQSNGATDTWPGTGVTGTRLAATTSYGSAEVRASNLSTANNGSAMPVIRHCVVTGTRWWISYGQQTVVGKGSNAYYNNLYLMKGDGTTVTLKSASWGTTDNTTAVKHAVRVRNSSGSGLWISAKSWTTTEPAWPLSEGSADTSGTDWRVVNVVDNSNAGSIAIAGAGTGRNGLTGAAQYGSSASTWTSFSDLTWFDGDAALSGAGNLSASASVIQIVTADAAVTGAGQVTASATVIATALADAALTGTGGLSATASLAQTGEALITGQGSLTATADVAVVASASLSGSGTLTASGNVLTVYTISAAITGQGGVTGSASVIALAGASLIGQGLLSASAAIVYDLSATITGTGTLTADGFVVVADPLQVRETFTRKVGTGLANTSGANLSAATTIKIGTGEVSVGALVPAGTTSTKVGSGLTYTIIKEV</sequence>
<name>A0A6J5Q3G6_9CAUD</name>
<evidence type="ECO:0000313" key="1">
    <source>
        <dbReference type="EMBL" id="CAB4176068.1"/>
    </source>
</evidence>
<protein>
    <submittedName>
        <fullName evidence="1">Uncharacterized protein</fullName>
    </submittedName>
</protein>
<accession>A0A6J5Q3G6</accession>
<organism evidence="1">
    <name type="scientific">uncultured Caudovirales phage</name>
    <dbReference type="NCBI Taxonomy" id="2100421"/>
    <lineage>
        <taxon>Viruses</taxon>
        <taxon>Duplodnaviria</taxon>
        <taxon>Heunggongvirae</taxon>
        <taxon>Uroviricota</taxon>
        <taxon>Caudoviricetes</taxon>
        <taxon>Peduoviridae</taxon>
        <taxon>Maltschvirus</taxon>
        <taxon>Maltschvirus maltsch</taxon>
    </lineage>
</organism>